<name>A0A6J6NJE5_9ZZZZ</name>
<reference evidence="3" key="1">
    <citation type="submission" date="2020-05" db="EMBL/GenBank/DDBJ databases">
        <authorList>
            <person name="Chiriac C."/>
            <person name="Salcher M."/>
            <person name="Ghai R."/>
            <person name="Kavagutti S V."/>
        </authorList>
    </citation>
    <scope>NUCLEOTIDE SEQUENCE</scope>
</reference>
<evidence type="ECO:0000256" key="1">
    <source>
        <dbReference type="ARBA" id="ARBA00022553"/>
    </source>
</evidence>
<dbReference type="Pfam" id="PF00072">
    <property type="entry name" value="Response_reg"/>
    <property type="match status" value="1"/>
</dbReference>
<feature type="domain" description="Response regulatory" evidence="2">
    <location>
        <begin position="5"/>
        <end position="121"/>
    </location>
</feature>
<dbReference type="PROSITE" id="PS50110">
    <property type="entry name" value="RESPONSE_REGULATORY"/>
    <property type="match status" value="1"/>
</dbReference>
<proteinExistence type="predicted"/>
<dbReference type="InterPro" id="IPR001789">
    <property type="entry name" value="Sig_transdc_resp-reg_receiver"/>
</dbReference>
<dbReference type="SMART" id="SM00448">
    <property type="entry name" value="REC"/>
    <property type="match status" value="1"/>
</dbReference>
<dbReference type="Gene3D" id="3.40.50.2300">
    <property type="match status" value="1"/>
</dbReference>
<accession>A0A6J6NJE5</accession>
<protein>
    <submittedName>
        <fullName evidence="3">Unannotated protein</fullName>
    </submittedName>
</protein>
<dbReference type="CDD" id="cd00156">
    <property type="entry name" value="REC"/>
    <property type="match status" value="1"/>
</dbReference>
<evidence type="ECO:0000259" key="2">
    <source>
        <dbReference type="PROSITE" id="PS50110"/>
    </source>
</evidence>
<dbReference type="InterPro" id="IPR011006">
    <property type="entry name" value="CheY-like_superfamily"/>
</dbReference>
<dbReference type="SUPFAM" id="SSF52172">
    <property type="entry name" value="CheY-like"/>
    <property type="match status" value="1"/>
</dbReference>
<dbReference type="GO" id="GO:0000160">
    <property type="term" value="P:phosphorelay signal transduction system"/>
    <property type="evidence" value="ECO:0007669"/>
    <property type="project" value="InterPro"/>
</dbReference>
<organism evidence="3">
    <name type="scientific">freshwater metagenome</name>
    <dbReference type="NCBI Taxonomy" id="449393"/>
    <lineage>
        <taxon>unclassified sequences</taxon>
        <taxon>metagenomes</taxon>
        <taxon>ecological metagenomes</taxon>
    </lineage>
</organism>
<dbReference type="AlphaFoldDB" id="A0A6J6NJE5"/>
<gene>
    <name evidence="3" type="ORF">UFOPK2399_00412</name>
</gene>
<dbReference type="EMBL" id="CAEZXP010000001">
    <property type="protein sequence ID" value="CAB4686780.1"/>
    <property type="molecule type" value="Genomic_DNA"/>
</dbReference>
<sequence length="127" mass="13564">MERLNILLAEDYQVLREVTDAFLRAAGFSTTVVSSCANAIAALSDPVRPVDVMITDLVMPDGSGFDLANHATFLRPDIRVVVTSGYASAPLVHLPLIEAGYSFLPKPYAKDELLAIVFDALGVAQAA</sequence>
<keyword evidence="1" id="KW-0597">Phosphoprotein</keyword>
<dbReference type="PANTHER" id="PTHR44591:SF3">
    <property type="entry name" value="RESPONSE REGULATORY DOMAIN-CONTAINING PROTEIN"/>
    <property type="match status" value="1"/>
</dbReference>
<dbReference type="InterPro" id="IPR050595">
    <property type="entry name" value="Bact_response_regulator"/>
</dbReference>
<dbReference type="PANTHER" id="PTHR44591">
    <property type="entry name" value="STRESS RESPONSE REGULATOR PROTEIN 1"/>
    <property type="match status" value="1"/>
</dbReference>
<evidence type="ECO:0000313" key="3">
    <source>
        <dbReference type="EMBL" id="CAB4686780.1"/>
    </source>
</evidence>